<evidence type="ECO:0000256" key="1">
    <source>
        <dbReference type="SAM" id="MobiDB-lite"/>
    </source>
</evidence>
<keyword evidence="5" id="KW-1185">Reference proteome</keyword>
<gene>
    <name evidence="4" type="ORF">PARMNEM_LOCUS6203</name>
</gene>
<keyword evidence="2" id="KW-0732">Signal</keyword>
<organism evidence="4 5">
    <name type="scientific">Parnassius mnemosyne</name>
    <name type="common">clouded apollo</name>
    <dbReference type="NCBI Taxonomy" id="213953"/>
    <lineage>
        <taxon>Eukaryota</taxon>
        <taxon>Metazoa</taxon>
        <taxon>Ecdysozoa</taxon>
        <taxon>Arthropoda</taxon>
        <taxon>Hexapoda</taxon>
        <taxon>Insecta</taxon>
        <taxon>Pterygota</taxon>
        <taxon>Neoptera</taxon>
        <taxon>Endopterygota</taxon>
        <taxon>Lepidoptera</taxon>
        <taxon>Glossata</taxon>
        <taxon>Ditrysia</taxon>
        <taxon>Papilionoidea</taxon>
        <taxon>Papilionidae</taxon>
        <taxon>Parnassiinae</taxon>
        <taxon>Parnassini</taxon>
        <taxon>Parnassius</taxon>
        <taxon>Driopa</taxon>
    </lineage>
</organism>
<dbReference type="EMBL" id="CAVLGL010000079">
    <property type="protein sequence ID" value="CAK1585060.1"/>
    <property type="molecule type" value="Genomic_DNA"/>
</dbReference>
<dbReference type="GO" id="GO:0000796">
    <property type="term" value="C:condensin complex"/>
    <property type="evidence" value="ECO:0007669"/>
    <property type="project" value="TreeGrafter"/>
</dbReference>
<feature type="signal peptide" evidence="2">
    <location>
        <begin position="1"/>
        <end position="21"/>
    </location>
</feature>
<dbReference type="GO" id="GO:0051306">
    <property type="term" value="P:mitotic sister chromatid separation"/>
    <property type="evidence" value="ECO:0007669"/>
    <property type="project" value="TreeGrafter"/>
</dbReference>
<evidence type="ECO:0000256" key="2">
    <source>
        <dbReference type="SAM" id="SignalP"/>
    </source>
</evidence>
<feature type="chain" id="PRO_5043953985" description="Condensin II complex subunit H2 N-terminal domain-containing protein" evidence="2">
    <location>
        <begin position="22"/>
        <end position="519"/>
    </location>
</feature>
<evidence type="ECO:0000259" key="3">
    <source>
        <dbReference type="Pfam" id="PF06278"/>
    </source>
</evidence>
<dbReference type="InterPro" id="IPR009378">
    <property type="entry name" value="H2_N"/>
</dbReference>
<dbReference type="Pfam" id="PF06278">
    <property type="entry name" value="CNDH2_N"/>
    <property type="match status" value="1"/>
</dbReference>
<dbReference type="GO" id="GO:0010032">
    <property type="term" value="P:meiotic chromosome condensation"/>
    <property type="evidence" value="ECO:0007669"/>
    <property type="project" value="TreeGrafter"/>
</dbReference>
<dbReference type="GO" id="GO:0005634">
    <property type="term" value="C:nucleus"/>
    <property type="evidence" value="ECO:0007669"/>
    <property type="project" value="TreeGrafter"/>
</dbReference>
<protein>
    <recommendedName>
        <fullName evidence="3">Condensin II complex subunit H2 N-terminal domain-containing protein</fullName>
    </recommendedName>
</protein>
<evidence type="ECO:0000313" key="5">
    <source>
        <dbReference type="Proteomes" id="UP001314205"/>
    </source>
</evidence>
<dbReference type="PANTHER" id="PTHR14324">
    <property type="entry name" value="CONDENSIN-2 COMPLEX SUBUNIT H2"/>
    <property type="match status" value="1"/>
</dbReference>
<feature type="compositionally biased region" description="Low complexity" evidence="1">
    <location>
        <begin position="492"/>
        <end position="501"/>
    </location>
</feature>
<comment type="caution">
    <text evidence="4">The sequence shown here is derived from an EMBL/GenBank/DDBJ whole genome shotgun (WGS) entry which is preliminary data.</text>
</comment>
<dbReference type="InterPro" id="IPR031739">
    <property type="entry name" value="Ncaph2"/>
</dbReference>
<feature type="compositionally biased region" description="Basic and acidic residues" evidence="1">
    <location>
        <begin position="301"/>
        <end position="329"/>
    </location>
</feature>
<feature type="region of interest" description="Disordered" evidence="1">
    <location>
        <begin position="183"/>
        <end position="204"/>
    </location>
</feature>
<feature type="region of interest" description="Disordered" evidence="1">
    <location>
        <begin position="276"/>
        <end position="329"/>
    </location>
</feature>
<dbReference type="Proteomes" id="UP001314205">
    <property type="component" value="Unassembled WGS sequence"/>
</dbReference>
<feature type="region of interest" description="Disordered" evidence="1">
    <location>
        <begin position="139"/>
        <end position="164"/>
    </location>
</feature>
<sequence length="519" mass="56636">MATVIVTFFLIIRFYVCNMDADCLQRRREEGSSQREKRWSMNSQRLEEIVAELMKPISDVRRSFDTDLCALLEEYLTEAGLRALEASEQEEGEGEAAGAGGEAPNFAELALLLQHSACVYGRKVDYLYQHVLSVSESLHNNTEESGGAEEPQTPGSGRKRKASVGGCAGGEFTYIALEASRGAQRDAGGAGGTRPPPTLPRTYLPLEPRVPAPGDAALTDYDGEPIGLLADFHVTWRLQNGLLVEDLCQPEYSQEGLVGASVRPPALVELQAAIEAGAPPDPPPRCSTPLQQHCDPPQGGEHCEPPHDGGHCDTSRAEEPPEHDDEPRPIEMLDLTHILDTPPNKKERKRKYEHKLGDALGQAVKLFISKELRRKLRLMQEFSVAEEWVSAVVASRKRRVLSVRRKLRAREPRPPNLEFRGFDMSPIDTGGFTGWSGDEAAAARALHEARAARDSSATAATAATAATPDTTTTTATSKPVDESDDDGFFEQSSLGDSLSDDSPSHTVSIFFYFATDTIL</sequence>
<dbReference type="GO" id="GO:0003682">
    <property type="term" value="F:chromatin binding"/>
    <property type="evidence" value="ECO:0007669"/>
    <property type="project" value="TreeGrafter"/>
</dbReference>
<feature type="region of interest" description="Disordered" evidence="1">
    <location>
        <begin position="453"/>
        <end position="502"/>
    </location>
</feature>
<evidence type="ECO:0000313" key="4">
    <source>
        <dbReference type="EMBL" id="CAK1585060.1"/>
    </source>
</evidence>
<feature type="domain" description="Condensin II complex subunit H2 N-terminal" evidence="3">
    <location>
        <begin position="51"/>
        <end position="146"/>
    </location>
</feature>
<reference evidence="4 5" key="1">
    <citation type="submission" date="2023-11" db="EMBL/GenBank/DDBJ databases">
        <authorList>
            <person name="Hedman E."/>
            <person name="Englund M."/>
            <person name="Stromberg M."/>
            <person name="Nyberg Akerstrom W."/>
            <person name="Nylinder S."/>
            <person name="Jareborg N."/>
            <person name="Kallberg Y."/>
            <person name="Kronander E."/>
        </authorList>
    </citation>
    <scope>NUCLEOTIDE SEQUENCE [LARGE SCALE GENOMIC DNA]</scope>
</reference>
<dbReference type="PANTHER" id="PTHR14324:SF3">
    <property type="entry name" value="CONDENSIN-2 COMPLEX SUBUNIT H2"/>
    <property type="match status" value="1"/>
</dbReference>
<accession>A0AAV1KQL3</accession>
<feature type="compositionally biased region" description="Low complexity" evidence="1">
    <location>
        <begin position="454"/>
        <end position="476"/>
    </location>
</feature>
<dbReference type="AlphaFoldDB" id="A0AAV1KQL3"/>
<proteinExistence type="predicted"/>
<name>A0AAV1KQL3_9NEOP</name>